<dbReference type="Proteomes" id="UP000295258">
    <property type="component" value="Unassembled WGS sequence"/>
</dbReference>
<feature type="region of interest" description="Disordered" evidence="1">
    <location>
        <begin position="1"/>
        <end position="30"/>
    </location>
</feature>
<reference evidence="2 3" key="1">
    <citation type="submission" date="2019-03" db="EMBL/GenBank/DDBJ databases">
        <title>Draft genome sequences of novel Actinobacteria.</title>
        <authorList>
            <person name="Sahin N."/>
            <person name="Ay H."/>
            <person name="Saygin H."/>
        </authorList>
    </citation>
    <scope>NUCLEOTIDE SEQUENCE [LARGE SCALE GENOMIC DNA]</scope>
    <source>
        <strain evidence="2 3">KC310</strain>
    </source>
</reference>
<organism evidence="2 3">
    <name type="scientific">Nonomuraea deserti</name>
    <dbReference type="NCBI Taxonomy" id="1848322"/>
    <lineage>
        <taxon>Bacteria</taxon>
        <taxon>Bacillati</taxon>
        <taxon>Actinomycetota</taxon>
        <taxon>Actinomycetes</taxon>
        <taxon>Streptosporangiales</taxon>
        <taxon>Streptosporangiaceae</taxon>
        <taxon>Nonomuraea</taxon>
    </lineage>
</organism>
<feature type="compositionally biased region" description="Basic and acidic residues" evidence="1">
    <location>
        <begin position="56"/>
        <end position="74"/>
    </location>
</feature>
<sequence>MAAALAVPAQAEVSSESRSGGTTTATSPLGGILGGGIAADLVSALFGAPAQPRQLTEAEKDALAESRRIADNQRRSMGTPNSAEDVTKDGDPLSELSPIVGGIPLSNGGGVTSSLPLLSGAARMAEASTPSVKAFRQGRSEVATQAATVHGVVAAMAGLAESSLGSALVKLPATDGAPVKGVAAQTSMSGLTQAAKNALPGIPGGRLSTVIGKVAPAEVAPVAEALPGLTQAATLDELTPLVEEAAGTVGAGGTKAAASYRDVVTALGWSTSALTSSVRQSWDRD</sequence>
<feature type="compositionally biased region" description="Polar residues" evidence="1">
    <location>
        <begin position="75"/>
        <end position="84"/>
    </location>
</feature>
<keyword evidence="3" id="KW-1185">Reference proteome</keyword>
<accession>A0A4R4UPT2</accession>
<name>A0A4R4UPT2_9ACTN</name>
<proteinExistence type="predicted"/>
<evidence type="ECO:0000313" key="2">
    <source>
        <dbReference type="EMBL" id="TDC88819.1"/>
    </source>
</evidence>
<dbReference type="RefSeq" id="WP_132605965.1">
    <property type="nucleotide sequence ID" value="NZ_SMKO01000242.1"/>
</dbReference>
<dbReference type="EMBL" id="SMKO01000242">
    <property type="protein sequence ID" value="TDC88819.1"/>
    <property type="molecule type" value="Genomic_DNA"/>
</dbReference>
<protein>
    <submittedName>
        <fullName evidence="2">Uncharacterized protein</fullName>
    </submittedName>
</protein>
<gene>
    <name evidence="2" type="ORF">E1292_45215</name>
</gene>
<evidence type="ECO:0000313" key="3">
    <source>
        <dbReference type="Proteomes" id="UP000295258"/>
    </source>
</evidence>
<dbReference type="AlphaFoldDB" id="A0A4R4UPT2"/>
<comment type="caution">
    <text evidence="2">The sequence shown here is derived from an EMBL/GenBank/DDBJ whole genome shotgun (WGS) entry which is preliminary data.</text>
</comment>
<evidence type="ECO:0000256" key="1">
    <source>
        <dbReference type="SAM" id="MobiDB-lite"/>
    </source>
</evidence>
<feature type="compositionally biased region" description="Low complexity" evidence="1">
    <location>
        <begin position="1"/>
        <end position="11"/>
    </location>
</feature>
<feature type="region of interest" description="Disordered" evidence="1">
    <location>
        <begin position="51"/>
        <end position="91"/>
    </location>
</feature>
<feature type="compositionally biased region" description="Polar residues" evidence="1">
    <location>
        <begin position="12"/>
        <end position="27"/>
    </location>
</feature>